<keyword evidence="3" id="KW-0227">DNA damage</keyword>
<dbReference type="InterPro" id="IPR005122">
    <property type="entry name" value="Uracil-DNA_glycosylase-like"/>
</dbReference>
<evidence type="ECO:0000313" key="9">
    <source>
        <dbReference type="EMBL" id="QDZ07592.1"/>
    </source>
</evidence>
<dbReference type="AlphaFoldDB" id="A0A5B8LJ12"/>
<dbReference type="Gene3D" id="3.40.470.10">
    <property type="entry name" value="Uracil-DNA glycosylase-like domain"/>
    <property type="match status" value="1"/>
</dbReference>
<organism evidence="9 10">
    <name type="scientific">Sphingomonas panacisoli</name>
    <dbReference type="NCBI Taxonomy" id="1813879"/>
    <lineage>
        <taxon>Bacteria</taxon>
        <taxon>Pseudomonadati</taxon>
        <taxon>Pseudomonadota</taxon>
        <taxon>Alphaproteobacteria</taxon>
        <taxon>Sphingomonadales</taxon>
        <taxon>Sphingomonadaceae</taxon>
        <taxon>Sphingomonas</taxon>
    </lineage>
</organism>
<evidence type="ECO:0000256" key="4">
    <source>
        <dbReference type="ARBA" id="ARBA00022801"/>
    </source>
</evidence>
<evidence type="ECO:0000256" key="7">
    <source>
        <dbReference type="ARBA" id="ARBA00023204"/>
    </source>
</evidence>
<dbReference type="InterPro" id="IPR036895">
    <property type="entry name" value="Uracil-DNA_glycosylase-like_sf"/>
</dbReference>
<dbReference type="GO" id="GO:0006281">
    <property type="term" value="P:DNA repair"/>
    <property type="evidence" value="ECO:0007669"/>
    <property type="project" value="UniProtKB-KW"/>
</dbReference>
<keyword evidence="1" id="KW-0004">4Fe-4S</keyword>
<accession>A0A5B8LJ12</accession>
<dbReference type="GO" id="GO:0046872">
    <property type="term" value="F:metal ion binding"/>
    <property type="evidence" value="ECO:0007669"/>
    <property type="project" value="UniProtKB-KW"/>
</dbReference>
<dbReference type="SMART" id="SM00986">
    <property type="entry name" value="UDG"/>
    <property type="match status" value="1"/>
</dbReference>
<dbReference type="EMBL" id="CP042306">
    <property type="protein sequence ID" value="QDZ07592.1"/>
    <property type="molecule type" value="Genomic_DNA"/>
</dbReference>
<evidence type="ECO:0000313" key="10">
    <source>
        <dbReference type="Proteomes" id="UP000315673"/>
    </source>
</evidence>
<evidence type="ECO:0000256" key="2">
    <source>
        <dbReference type="ARBA" id="ARBA00022723"/>
    </source>
</evidence>
<evidence type="ECO:0000259" key="8">
    <source>
        <dbReference type="SMART" id="SM00986"/>
    </source>
</evidence>
<dbReference type="Proteomes" id="UP000315673">
    <property type="component" value="Chromosome"/>
</dbReference>
<dbReference type="InterPro" id="IPR051536">
    <property type="entry name" value="UDG_Type-4/5"/>
</dbReference>
<dbReference type="Pfam" id="PF03167">
    <property type="entry name" value="UDG"/>
    <property type="match status" value="1"/>
</dbReference>
<evidence type="ECO:0000256" key="5">
    <source>
        <dbReference type="ARBA" id="ARBA00023004"/>
    </source>
</evidence>
<dbReference type="GO" id="GO:0097506">
    <property type="term" value="F:deaminated base DNA N-glycosylase activity"/>
    <property type="evidence" value="ECO:0007669"/>
    <property type="project" value="UniProtKB-ARBA"/>
</dbReference>
<dbReference type="KEGG" id="spai:FPZ24_08895"/>
<gene>
    <name evidence="9" type="ORF">FPZ24_08895</name>
</gene>
<keyword evidence="5" id="KW-0408">Iron</keyword>
<dbReference type="CDD" id="cd10030">
    <property type="entry name" value="UDG-F4_TTUDGA_SPO1dp_like"/>
    <property type="match status" value="1"/>
</dbReference>
<keyword evidence="10" id="KW-1185">Reference proteome</keyword>
<evidence type="ECO:0000256" key="3">
    <source>
        <dbReference type="ARBA" id="ARBA00022763"/>
    </source>
</evidence>
<keyword evidence="6" id="KW-0411">Iron-sulfur</keyword>
<proteinExistence type="predicted"/>
<dbReference type="GO" id="GO:0051539">
    <property type="term" value="F:4 iron, 4 sulfur cluster binding"/>
    <property type="evidence" value="ECO:0007669"/>
    <property type="project" value="UniProtKB-KW"/>
</dbReference>
<evidence type="ECO:0000256" key="6">
    <source>
        <dbReference type="ARBA" id="ARBA00023014"/>
    </source>
</evidence>
<dbReference type="OrthoDB" id="5290748at2"/>
<evidence type="ECO:0000256" key="1">
    <source>
        <dbReference type="ARBA" id="ARBA00022485"/>
    </source>
</evidence>
<dbReference type="SUPFAM" id="SSF52141">
    <property type="entry name" value="Uracil-DNA glycosylase-like"/>
    <property type="match status" value="1"/>
</dbReference>
<keyword evidence="7" id="KW-0234">DNA repair</keyword>
<keyword evidence="4" id="KW-0378">Hydrolase</keyword>
<sequence>MGADQHNDWRASVASALEWWRDAGVDCEIDDNPRDWLAKMPAPDKLPAAVREAPVEAFKLPETLAEFVEWRVGPGTPEAGWPGQALGTQGDAATGLMIVVDMPDREDDTAGALLSGSAGRLFDRMLAAIGRDRQSIYLTALAVKRPPAGRVTDEAGQQMEALIRHHLSLAAPKRVLALGNAASRAITGLDVANARGSLRAVHHDKGTSEVVASFHPRFLLERPAAKADAWRDLRVLIGGLE</sequence>
<keyword evidence="2" id="KW-0479">Metal-binding</keyword>
<reference evidence="9 10" key="1">
    <citation type="submission" date="2019-07" db="EMBL/GenBank/DDBJ databases">
        <title>Full genome sequence of Sphingomonas sp. 4R-6-7(HKS19).</title>
        <authorList>
            <person name="Im W.-T."/>
        </authorList>
    </citation>
    <scope>NUCLEOTIDE SEQUENCE [LARGE SCALE GENOMIC DNA]</scope>
    <source>
        <strain evidence="9 10">HKS19</strain>
    </source>
</reference>
<protein>
    <submittedName>
        <fullName evidence="9">Uracil-DNA glycosylase</fullName>
    </submittedName>
</protein>
<dbReference type="SMART" id="SM00987">
    <property type="entry name" value="UreE_C"/>
    <property type="match status" value="1"/>
</dbReference>
<name>A0A5B8LJ12_9SPHN</name>
<feature type="domain" description="Uracil-DNA glycosylase-like" evidence="8">
    <location>
        <begin position="86"/>
        <end position="234"/>
    </location>
</feature>
<dbReference type="PANTHER" id="PTHR33693">
    <property type="entry name" value="TYPE-5 URACIL-DNA GLYCOSYLASE"/>
    <property type="match status" value="1"/>
</dbReference>
<dbReference type="RefSeq" id="WP_146571213.1">
    <property type="nucleotide sequence ID" value="NZ_CP042306.1"/>
</dbReference>
<dbReference type="PANTHER" id="PTHR33693:SF1">
    <property type="entry name" value="TYPE-4 URACIL-DNA GLYCOSYLASE"/>
    <property type="match status" value="1"/>
</dbReference>